<protein>
    <submittedName>
        <fullName evidence="2">HTH psq-type domain-containing protein</fullName>
    </submittedName>
</protein>
<dbReference type="Proteomes" id="UP000046395">
    <property type="component" value="Unassembled WGS sequence"/>
</dbReference>
<sequence>MLKRKHIAFTIEKKVEIIEALKRGVTGQSLSERYGVGRTVESSADNDTVEDVREIARTLRHLSLYSECAEADVHWWDLRLFWQPCLMLHSDRWLTCDSAEQGFQLTNDEEIVDFVSKKPADNEEEQQAAEDKEERTMVTAHSEAFAHLDAALLWFEDVAISRWARRPVDKRASRELHLRP</sequence>
<name>A0A5S6QJX4_TRIMR</name>
<accession>A0A5S6QJX4</accession>
<dbReference type="WBParaSite" id="TMUE_2000007480.1">
    <property type="protein sequence ID" value="TMUE_2000007480.1"/>
    <property type="gene ID" value="WBGene00290859"/>
</dbReference>
<evidence type="ECO:0000313" key="2">
    <source>
        <dbReference type="WBParaSite" id="TMUE_2000007480.1"/>
    </source>
</evidence>
<evidence type="ECO:0000313" key="1">
    <source>
        <dbReference type="Proteomes" id="UP000046395"/>
    </source>
</evidence>
<reference evidence="2" key="1">
    <citation type="submission" date="2019-12" db="UniProtKB">
        <authorList>
            <consortium name="WormBaseParasite"/>
        </authorList>
    </citation>
    <scope>IDENTIFICATION</scope>
</reference>
<dbReference type="AlphaFoldDB" id="A0A5S6QJX4"/>
<organism evidence="1 2">
    <name type="scientific">Trichuris muris</name>
    <name type="common">Mouse whipworm</name>
    <dbReference type="NCBI Taxonomy" id="70415"/>
    <lineage>
        <taxon>Eukaryota</taxon>
        <taxon>Metazoa</taxon>
        <taxon>Ecdysozoa</taxon>
        <taxon>Nematoda</taxon>
        <taxon>Enoplea</taxon>
        <taxon>Dorylaimia</taxon>
        <taxon>Trichinellida</taxon>
        <taxon>Trichuridae</taxon>
        <taxon>Trichuris</taxon>
    </lineage>
</organism>
<keyword evidence="1" id="KW-1185">Reference proteome</keyword>
<proteinExistence type="predicted"/>